<dbReference type="EMBL" id="BGPR01003300">
    <property type="protein sequence ID" value="GBM86294.1"/>
    <property type="molecule type" value="Genomic_DNA"/>
</dbReference>
<evidence type="ECO:0000313" key="1">
    <source>
        <dbReference type="EMBL" id="GBM86294.1"/>
    </source>
</evidence>
<protein>
    <submittedName>
        <fullName evidence="1">Uncharacterized protein</fullName>
    </submittedName>
</protein>
<sequence>MENGGLFTKYAGKARRTGSGTIPLIQVSNTNRQQFTSNNSNSTFNSAQLTGFLALTADEAPKSFQSIYTLLPKRGPFILSPICRDVTWNHLVHSSVSPLLIEISRKEPHFLESSICGQNGRQDQGSRPGC</sequence>
<dbReference type="Proteomes" id="UP000499080">
    <property type="component" value="Unassembled WGS sequence"/>
</dbReference>
<comment type="caution">
    <text evidence="1">The sequence shown here is derived from an EMBL/GenBank/DDBJ whole genome shotgun (WGS) entry which is preliminary data.</text>
</comment>
<name>A0A4Y2J8N7_ARAVE</name>
<dbReference type="AlphaFoldDB" id="A0A4Y2J8N7"/>
<reference evidence="1 2" key="1">
    <citation type="journal article" date="2019" name="Sci. Rep.">
        <title>Orb-weaving spider Araneus ventricosus genome elucidates the spidroin gene catalogue.</title>
        <authorList>
            <person name="Kono N."/>
            <person name="Nakamura H."/>
            <person name="Ohtoshi R."/>
            <person name="Moran D.A.P."/>
            <person name="Shinohara A."/>
            <person name="Yoshida Y."/>
            <person name="Fujiwara M."/>
            <person name="Mori M."/>
            <person name="Tomita M."/>
            <person name="Arakawa K."/>
        </authorList>
    </citation>
    <scope>NUCLEOTIDE SEQUENCE [LARGE SCALE GENOMIC DNA]</scope>
</reference>
<accession>A0A4Y2J8N7</accession>
<proteinExistence type="predicted"/>
<evidence type="ECO:0000313" key="2">
    <source>
        <dbReference type="Proteomes" id="UP000499080"/>
    </source>
</evidence>
<keyword evidence="2" id="KW-1185">Reference proteome</keyword>
<organism evidence="1 2">
    <name type="scientific">Araneus ventricosus</name>
    <name type="common">Orbweaver spider</name>
    <name type="synonym">Epeira ventricosa</name>
    <dbReference type="NCBI Taxonomy" id="182803"/>
    <lineage>
        <taxon>Eukaryota</taxon>
        <taxon>Metazoa</taxon>
        <taxon>Ecdysozoa</taxon>
        <taxon>Arthropoda</taxon>
        <taxon>Chelicerata</taxon>
        <taxon>Arachnida</taxon>
        <taxon>Araneae</taxon>
        <taxon>Araneomorphae</taxon>
        <taxon>Entelegynae</taxon>
        <taxon>Araneoidea</taxon>
        <taxon>Araneidae</taxon>
        <taxon>Araneus</taxon>
    </lineage>
</organism>
<gene>
    <name evidence="1" type="ORF">AVEN_207987_1</name>
</gene>